<dbReference type="Gene3D" id="3.30.390.10">
    <property type="entry name" value="Enolase-like, N-terminal domain"/>
    <property type="match status" value="1"/>
</dbReference>
<dbReference type="SUPFAM" id="SSF51604">
    <property type="entry name" value="Enolase C-terminal domain-like"/>
    <property type="match status" value="1"/>
</dbReference>
<comment type="caution">
    <text evidence="5">The sequence shown here is derived from an EMBL/GenBank/DDBJ whole genome shotgun (WGS) entry which is preliminary data.</text>
</comment>
<evidence type="ECO:0000256" key="1">
    <source>
        <dbReference type="ARBA" id="ARBA00001946"/>
    </source>
</evidence>
<accession>A0A844QM12</accession>
<dbReference type="Gene3D" id="3.20.20.120">
    <property type="entry name" value="Enolase-like C-terminal domain"/>
    <property type="match status" value="1"/>
</dbReference>
<evidence type="ECO:0000313" key="5">
    <source>
        <dbReference type="EMBL" id="MVA98669.1"/>
    </source>
</evidence>
<dbReference type="GO" id="GO:0016052">
    <property type="term" value="P:carbohydrate catabolic process"/>
    <property type="evidence" value="ECO:0007669"/>
    <property type="project" value="TreeGrafter"/>
</dbReference>
<dbReference type="GO" id="GO:0016836">
    <property type="term" value="F:hydro-lyase activity"/>
    <property type="evidence" value="ECO:0007669"/>
    <property type="project" value="TreeGrafter"/>
</dbReference>
<proteinExistence type="predicted"/>
<dbReference type="SFLD" id="SFLDS00001">
    <property type="entry name" value="Enolase"/>
    <property type="match status" value="1"/>
</dbReference>
<feature type="domain" description="Mandelate racemase/muconate lactonizing enzyme C-terminal" evidence="4">
    <location>
        <begin position="158"/>
        <end position="252"/>
    </location>
</feature>
<dbReference type="InterPro" id="IPR013342">
    <property type="entry name" value="Mandelate_racemase_C"/>
</dbReference>
<gene>
    <name evidence="5" type="ORF">GN330_15590</name>
</gene>
<dbReference type="Pfam" id="PF02746">
    <property type="entry name" value="MR_MLE_N"/>
    <property type="match status" value="1"/>
</dbReference>
<dbReference type="SFLD" id="SFLDG00179">
    <property type="entry name" value="mandelate_racemase"/>
    <property type="match status" value="1"/>
</dbReference>
<keyword evidence="2" id="KW-0479">Metal-binding</keyword>
<evidence type="ECO:0000313" key="6">
    <source>
        <dbReference type="Proteomes" id="UP000463224"/>
    </source>
</evidence>
<dbReference type="InterPro" id="IPR046945">
    <property type="entry name" value="RHMD-like"/>
</dbReference>
<dbReference type="PANTHER" id="PTHR13794:SF58">
    <property type="entry name" value="MITOCHONDRIAL ENOLASE SUPERFAMILY MEMBER 1"/>
    <property type="match status" value="1"/>
</dbReference>
<name>A0A844QM12_9HYPH</name>
<dbReference type="AlphaFoldDB" id="A0A844QM12"/>
<sequence length="373" mass="39861">MELSIPEFRIESVKAVVLRAPIPVPVRTSFGTMRDRPAVFVRVDDDRGRHGYGEIWCNFPTVAAEHRKRLVDEIVGPALMEMKPDGNTAPFDRLMDRLHVLALQSGEWGPLRQVAAGLDAAVHDLAARRAGLPLFRYLNPAASGDIAVYASGIGPETPGATAERARKGGHAAFKVKVGFGRDTDLTSLTAIRQAIGPHTRLMADANQGWTLEEAAARVADYAGFDLTWIEEPLRADRPLREWSDLAARSPIPIAAGENLNGRAEFDAMMQSSALAFVQPDVAKWGGVSGCYDIAAAAAGCETVYCPHFLGGGIGLAASAHLLAAEGGGGMLEIDVNPNPLRDEVAGAMLRPNDGRLCLPDRPGIGITPDELFS</sequence>
<dbReference type="GO" id="GO:0000287">
    <property type="term" value="F:magnesium ion binding"/>
    <property type="evidence" value="ECO:0007669"/>
    <property type="project" value="TreeGrafter"/>
</dbReference>
<keyword evidence="3" id="KW-0460">Magnesium</keyword>
<dbReference type="SMART" id="SM00922">
    <property type="entry name" value="MR_MLE"/>
    <property type="match status" value="1"/>
</dbReference>
<evidence type="ECO:0000256" key="3">
    <source>
        <dbReference type="ARBA" id="ARBA00022842"/>
    </source>
</evidence>
<dbReference type="InterPro" id="IPR036849">
    <property type="entry name" value="Enolase-like_C_sf"/>
</dbReference>
<dbReference type="SUPFAM" id="SSF54826">
    <property type="entry name" value="Enolase N-terminal domain-like"/>
    <property type="match status" value="1"/>
</dbReference>
<organism evidence="5 6">
    <name type="scientific">Nitratireductor arenosus</name>
    <dbReference type="NCBI Taxonomy" id="2682096"/>
    <lineage>
        <taxon>Bacteria</taxon>
        <taxon>Pseudomonadati</taxon>
        <taxon>Pseudomonadota</taxon>
        <taxon>Alphaproteobacteria</taxon>
        <taxon>Hyphomicrobiales</taxon>
        <taxon>Phyllobacteriaceae</taxon>
        <taxon>Nitratireductor</taxon>
    </lineage>
</organism>
<reference evidence="5 6" key="1">
    <citation type="submission" date="2019-12" db="EMBL/GenBank/DDBJ databases">
        <title>Nitratireductor arenosus sp. nov., Isolated from sea sand, Jeju island, South Korea.</title>
        <authorList>
            <person name="Kim W."/>
        </authorList>
    </citation>
    <scope>NUCLEOTIDE SEQUENCE [LARGE SCALE GENOMIC DNA]</scope>
    <source>
        <strain evidence="5 6">CAU 1489</strain>
    </source>
</reference>
<comment type="cofactor">
    <cofactor evidence="1">
        <name>Mg(2+)</name>
        <dbReference type="ChEBI" id="CHEBI:18420"/>
    </cofactor>
</comment>
<dbReference type="Pfam" id="PF13378">
    <property type="entry name" value="MR_MLE_C"/>
    <property type="match status" value="1"/>
</dbReference>
<dbReference type="PANTHER" id="PTHR13794">
    <property type="entry name" value="ENOLASE SUPERFAMILY, MANDELATE RACEMASE"/>
    <property type="match status" value="1"/>
</dbReference>
<dbReference type="InterPro" id="IPR029017">
    <property type="entry name" value="Enolase-like_N"/>
</dbReference>
<protein>
    <submittedName>
        <fullName evidence="5">Mandelate racemase/muconate lactonizing enzyme family protein</fullName>
    </submittedName>
</protein>
<dbReference type="RefSeq" id="WP_156713578.1">
    <property type="nucleotide sequence ID" value="NZ_WPHG01000003.1"/>
</dbReference>
<dbReference type="EMBL" id="WPHG01000003">
    <property type="protein sequence ID" value="MVA98669.1"/>
    <property type="molecule type" value="Genomic_DNA"/>
</dbReference>
<evidence type="ECO:0000259" key="4">
    <source>
        <dbReference type="SMART" id="SM00922"/>
    </source>
</evidence>
<dbReference type="InterPro" id="IPR013341">
    <property type="entry name" value="Mandelate_racemase_N_dom"/>
</dbReference>
<evidence type="ECO:0000256" key="2">
    <source>
        <dbReference type="ARBA" id="ARBA00022723"/>
    </source>
</evidence>
<dbReference type="CDD" id="cd03316">
    <property type="entry name" value="MR_like"/>
    <property type="match status" value="1"/>
</dbReference>
<dbReference type="InterPro" id="IPR029065">
    <property type="entry name" value="Enolase_C-like"/>
</dbReference>
<dbReference type="Proteomes" id="UP000463224">
    <property type="component" value="Unassembled WGS sequence"/>
</dbReference>
<keyword evidence="6" id="KW-1185">Reference proteome</keyword>